<dbReference type="EMBL" id="CAJVCH010278795">
    <property type="protein sequence ID" value="CAG7734931.1"/>
    <property type="molecule type" value="Genomic_DNA"/>
</dbReference>
<evidence type="ECO:0000313" key="2">
    <source>
        <dbReference type="EMBL" id="CAG7734931.1"/>
    </source>
</evidence>
<dbReference type="AlphaFoldDB" id="A0A8J2PFE1"/>
<proteinExistence type="predicted"/>
<protein>
    <submittedName>
        <fullName evidence="2">Uncharacterized protein</fullName>
    </submittedName>
</protein>
<sequence>MYLMNNGININTNPKYKTPVTIAAVVEKPKLQCKSPPTEVDPPKPEIPVQPILPHQPQFPQIPKTESSPAPPLPEPHKPPVNTKVPPPINPPGQPE</sequence>
<evidence type="ECO:0000256" key="1">
    <source>
        <dbReference type="SAM" id="MobiDB-lite"/>
    </source>
</evidence>
<comment type="caution">
    <text evidence="2">The sequence shown here is derived from an EMBL/GenBank/DDBJ whole genome shotgun (WGS) entry which is preliminary data.</text>
</comment>
<keyword evidence="3" id="KW-1185">Reference proteome</keyword>
<reference evidence="2" key="1">
    <citation type="submission" date="2021-06" db="EMBL/GenBank/DDBJ databases">
        <authorList>
            <person name="Hodson N. C."/>
            <person name="Mongue J. A."/>
            <person name="Jaron S. K."/>
        </authorList>
    </citation>
    <scope>NUCLEOTIDE SEQUENCE</scope>
</reference>
<accession>A0A8J2PFE1</accession>
<gene>
    <name evidence="2" type="ORF">AFUS01_LOCUS23290</name>
</gene>
<evidence type="ECO:0000313" key="3">
    <source>
        <dbReference type="Proteomes" id="UP000708208"/>
    </source>
</evidence>
<organism evidence="2 3">
    <name type="scientific">Allacma fusca</name>
    <dbReference type="NCBI Taxonomy" id="39272"/>
    <lineage>
        <taxon>Eukaryota</taxon>
        <taxon>Metazoa</taxon>
        <taxon>Ecdysozoa</taxon>
        <taxon>Arthropoda</taxon>
        <taxon>Hexapoda</taxon>
        <taxon>Collembola</taxon>
        <taxon>Symphypleona</taxon>
        <taxon>Sminthuridae</taxon>
        <taxon>Allacma</taxon>
    </lineage>
</organism>
<feature type="compositionally biased region" description="Pro residues" evidence="1">
    <location>
        <begin position="85"/>
        <end position="96"/>
    </location>
</feature>
<feature type="region of interest" description="Disordered" evidence="1">
    <location>
        <begin position="32"/>
        <end position="96"/>
    </location>
</feature>
<name>A0A8J2PFE1_9HEXA</name>
<dbReference type="Proteomes" id="UP000708208">
    <property type="component" value="Unassembled WGS sequence"/>
</dbReference>